<accession>A0A8H3V222</accession>
<name>A0A8H3V222_VENIN</name>
<dbReference type="PANTHER" id="PTHR35179">
    <property type="entry name" value="PROTEIN CBG02620"/>
    <property type="match status" value="1"/>
</dbReference>
<evidence type="ECO:0000256" key="2">
    <source>
        <dbReference type="SAM" id="Phobius"/>
    </source>
</evidence>
<feature type="compositionally biased region" description="Polar residues" evidence="1">
    <location>
        <begin position="416"/>
        <end position="427"/>
    </location>
</feature>
<feature type="region of interest" description="Disordered" evidence="1">
    <location>
        <begin position="1"/>
        <end position="20"/>
    </location>
</feature>
<dbReference type="EMBL" id="WNWR01000405">
    <property type="protein sequence ID" value="KAE9979738.1"/>
    <property type="molecule type" value="Genomic_DNA"/>
</dbReference>
<dbReference type="PANTHER" id="PTHR35179:SF2">
    <property type="entry name" value="START DOMAIN-CONTAINING PROTEIN"/>
    <property type="match status" value="1"/>
</dbReference>
<feature type="compositionally biased region" description="Polar residues" evidence="1">
    <location>
        <begin position="380"/>
        <end position="394"/>
    </location>
</feature>
<proteinExistence type="predicted"/>
<keyword evidence="2" id="KW-0812">Transmembrane</keyword>
<keyword evidence="2" id="KW-1133">Transmembrane helix</keyword>
<feature type="compositionally biased region" description="Basic and acidic residues" evidence="1">
    <location>
        <begin position="784"/>
        <end position="793"/>
    </location>
</feature>
<keyword evidence="4" id="KW-1185">Reference proteome</keyword>
<feature type="region of interest" description="Disordered" evidence="1">
    <location>
        <begin position="775"/>
        <end position="814"/>
    </location>
</feature>
<feature type="transmembrane region" description="Helical" evidence="2">
    <location>
        <begin position="561"/>
        <end position="594"/>
    </location>
</feature>
<feature type="compositionally biased region" description="Polar residues" evidence="1">
    <location>
        <begin position="1"/>
        <end position="16"/>
    </location>
</feature>
<feature type="compositionally biased region" description="Basic and acidic residues" evidence="1">
    <location>
        <begin position="395"/>
        <end position="411"/>
    </location>
</feature>
<evidence type="ECO:0000313" key="3">
    <source>
        <dbReference type="EMBL" id="KAE9979738.1"/>
    </source>
</evidence>
<evidence type="ECO:0000256" key="1">
    <source>
        <dbReference type="SAM" id="MobiDB-lite"/>
    </source>
</evidence>
<reference evidence="3 4" key="1">
    <citation type="submission" date="2019-07" db="EMBL/GenBank/DDBJ databases">
        <title>Venturia inaequalis Genome Resource.</title>
        <authorList>
            <person name="Lichtner F.J."/>
        </authorList>
    </citation>
    <scope>NUCLEOTIDE SEQUENCE [LARGE SCALE GENOMIC DNA]</scope>
    <source>
        <strain evidence="3 4">DMI_063113</strain>
    </source>
</reference>
<feature type="region of interest" description="Disordered" evidence="1">
    <location>
        <begin position="712"/>
        <end position="743"/>
    </location>
</feature>
<dbReference type="Proteomes" id="UP000490939">
    <property type="component" value="Unassembled WGS sequence"/>
</dbReference>
<comment type="caution">
    <text evidence="3">The sequence shown here is derived from an EMBL/GenBank/DDBJ whole genome shotgun (WGS) entry which is preliminary data.</text>
</comment>
<organism evidence="3 4">
    <name type="scientific">Venturia inaequalis</name>
    <name type="common">Apple scab fungus</name>
    <dbReference type="NCBI Taxonomy" id="5025"/>
    <lineage>
        <taxon>Eukaryota</taxon>
        <taxon>Fungi</taxon>
        <taxon>Dikarya</taxon>
        <taxon>Ascomycota</taxon>
        <taxon>Pezizomycotina</taxon>
        <taxon>Dothideomycetes</taxon>
        <taxon>Pleosporomycetidae</taxon>
        <taxon>Venturiales</taxon>
        <taxon>Venturiaceae</taxon>
        <taxon>Venturia</taxon>
    </lineage>
</organism>
<gene>
    <name evidence="3" type="ORF">EG327_006901</name>
</gene>
<dbReference type="AlphaFoldDB" id="A0A8H3V222"/>
<keyword evidence="2" id="KW-0472">Membrane</keyword>
<protein>
    <recommendedName>
        <fullName evidence="5">Geranylgeranyl pyrophosphate synthetase</fullName>
    </recommendedName>
</protein>
<sequence length="1226" mass="134404">MLTEATHTNLRDTPSGKSFGDEVMRITDMEEIASYNGIHGDEKTIFTPGQPPKWTQPENTIELATDGSACLHLETPIQYPMAPAISSILHAKPIFRCSDVNFFGCGATLGELFRYAQKPEHHSALRIRIDLIGDTVFLTRLSPSSGKARRDAGRYGRGYTASNTESEVGIDSIGSHRRIIGYKIGGLKIVLQFQVDAYIEDKLPNRHDGGVAKNLSTYLSFDSTTNLTAISSTRALPTETKIIPQSALMRIETRSNSSLAGHKVVRSQLHRLWLRQVPSFALAWHFDGKFHPEDVKEMDVSRCDFAEFETDSQETIRKFISLLKKLEADVRATSSGKMLAFCEKGGTLETLELAPNSAAILPKNLENRWRIGASRASPAIKTQAQTINTFSGTTRPHDKQPSMSKDEDLIDLRSISDASQPPKSGQAATVPEIHPSPVVQPSTRLATTYVRDQPQSTTSTHRTVVSAPALRRPATVRPVPMATASKIPISISKVPNMQVVNKTANSTSTKDRAASPTIAKDKIANFVTVRPQAANTLSAKIEETSMPPPIASIKDHPNYTWLAPLCLFGISYTIAALGVVIGFAFVVAICVAAYSGYVLRATITNVASIPTNDVPPEATNETVEPVTAPYPSMAAVSITAEDTLAVSIVTAPEAPTPSAISTRETQATPPIAQPTFKRYFIELADMKNKQGKPNPTSGTLLGEHLLPVTFTTPHSINHHSSSKVAAMDQPHWKPDPMETSTAQENGINEAGSEETDGPPSHLQIPAAGKILVWKSGRVAKKKTRDGENGARRDGKQKKPQPQRRGNGIPQHISKVHIAPELPLGPVLSTIKRSDLSENEFPAYQAKVANVKDVASYSWVKGEESTIVVPGILPKWTASKNKTVWAKLDQGDFFKDPNAARSPTYPLEPVVEAIFKKDANFQPSEVGLVACGSTMGNLLGYIQQDHNVTSHIVKTSFRFLVEVVGNTVFFIRRENSPKETIPDMYGYWHGFMKKQTTPGSDAAGATESHQRVVGYEFAGMKMLVRYEADGFLPHPREELGGPCTNPEQVKADDTMEELLTTDTKNLAIDKYLKVVTGTTTAIPLSALFDLKTRSLKSKDRDIVKEQLPRLWIRQLPYLIVAYHAPGSGCFHPADTKMSNVTEALVEWEQYNENDLRKLVSLINKIVSAVKQFPDRKMEVRCGEDADVLELRSQTGDVMSVLPAGLAARWCTPARFPKEEPMDADMSM</sequence>
<evidence type="ECO:0008006" key="5">
    <source>
        <dbReference type="Google" id="ProtNLM"/>
    </source>
</evidence>
<evidence type="ECO:0000313" key="4">
    <source>
        <dbReference type="Proteomes" id="UP000490939"/>
    </source>
</evidence>
<feature type="region of interest" description="Disordered" evidence="1">
    <location>
        <begin position="377"/>
        <end position="442"/>
    </location>
</feature>